<feature type="compositionally biased region" description="Polar residues" evidence="1">
    <location>
        <begin position="443"/>
        <end position="453"/>
    </location>
</feature>
<sequence>MSDLGGLCVTSLLAARDTEDEQKIQIWGCEMHGQNIAGSSFSKLYPDYNGHIVAPFIVYTDNTLEFSEVDHSETQPLSNENGQSVEHTVYNNEHVKLAEPVADQNEDNTLEFSEVDHSETQPLSNENSQSVEHAAYKDEHAKLAEPVANQNEPVQQGEATSTLACGEHEQDIPLNTEEAAEADCPLTGVAKPFTSSSSVQSIEGPAFNPAPFPSQDVNELPQLIDSFPLLFHNKDFWAGINPFTIHQGKKVDDSPYDSAFGNKIYPTSNSATNSFHVDAGGSSLQSNPSINMHAYNTDLSHTGSGFYGSNSPRNCPSFNSTSSSLYAHTVALSSSMSGLGCDYSKGNLQPADINPSPAPLGGSGDHAVQPPSDEQADVSCFTSLTPSGKRPGQSDVEVIINCEEQQASSSFAHPFNPADDTSTTLPKNLILNETYSAIHDPTLPNSGINNKNSDPGKGSGGKQLKKGSRKQVNEEEATNYKRVRMPSVKRDKSGMECAGVEISPTAQSVAETALVSTQSGCVVKPTAQVQGF</sequence>
<feature type="region of interest" description="Disordered" evidence="1">
    <location>
        <begin position="348"/>
        <end position="393"/>
    </location>
</feature>
<dbReference type="AlphaFoldDB" id="A0A0D0C151"/>
<dbReference type="EMBL" id="KN834863">
    <property type="protein sequence ID" value="KIK51427.1"/>
    <property type="molecule type" value="Genomic_DNA"/>
</dbReference>
<organism evidence="2 3">
    <name type="scientific">Collybiopsis luxurians FD-317 M1</name>
    <dbReference type="NCBI Taxonomy" id="944289"/>
    <lineage>
        <taxon>Eukaryota</taxon>
        <taxon>Fungi</taxon>
        <taxon>Dikarya</taxon>
        <taxon>Basidiomycota</taxon>
        <taxon>Agaricomycotina</taxon>
        <taxon>Agaricomycetes</taxon>
        <taxon>Agaricomycetidae</taxon>
        <taxon>Agaricales</taxon>
        <taxon>Marasmiineae</taxon>
        <taxon>Omphalotaceae</taxon>
        <taxon>Collybiopsis</taxon>
        <taxon>Collybiopsis luxurians</taxon>
    </lineage>
</organism>
<proteinExistence type="predicted"/>
<dbReference type="Proteomes" id="UP000053593">
    <property type="component" value="Unassembled WGS sequence"/>
</dbReference>
<gene>
    <name evidence="2" type="ORF">GYMLUDRAFT_252049</name>
</gene>
<evidence type="ECO:0000313" key="3">
    <source>
        <dbReference type="Proteomes" id="UP000053593"/>
    </source>
</evidence>
<evidence type="ECO:0000313" key="2">
    <source>
        <dbReference type="EMBL" id="KIK51427.1"/>
    </source>
</evidence>
<keyword evidence="3" id="KW-1185">Reference proteome</keyword>
<accession>A0A0D0C151</accession>
<protein>
    <submittedName>
        <fullName evidence="2">Uncharacterized protein</fullName>
    </submittedName>
</protein>
<feature type="region of interest" description="Disordered" evidence="1">
    <location>
        <begin position="440"/>
        <end position="476"/>
    </location>
</feature>
<evidence type="ECO:0000256" key="1">
    <source>
        <dbReference type="SAM" id="MobiDB-lite"/>
    </source>
</evidence>
<reference evidence="2 3" key="1">
    <citation type="submission" date="2014-04" db="EMBL/GenBank/DDBJ databases">
        <title>Evolutionary Origins and Diversification of the Mycorrhizal Mutualists.</title>
        <authorList>
            <consortium name="DOE Joint Genome Institute"/>
            <consortium name="Mycorrhizal Genomics Consortium"/>
            <person name="Kohler A."/>
            <person name="Kuo A."/>
            <person name="Nagy L.G."/>
            <person name="Floudas D."/>
            <person name="Copeland A."/>
            <person name="Barry K.W."/>
            <person name="Cichocki N."/>
            <person name="Veneault-Fourrey C."/>
            <person name="LaButti K."/>
            <person name="Lindquist E.A."/>
            <person name="Lipzen A."/>
            <person name="Lundell T."/>
            <person name="Morin E."/>
            <person name="Murat C."/>
            <person name="Riley R."/>
            <person name="Ohm R."/>
            <person name="Sun H."/>
            <person name="Tunlid A."/>
            <person name="Henrissat B."/>
            <person name="Grigoriev I.V."/>
            <person name="Hibbett D.S."/>
            <person name="Martin F."/>
        </authorList>
    </citation>
    <scope>NUCLEOTIDE SEQUENCE [LARGE SCALE GENOMIC DNA]</scope>
    <source>
        <strain evidence="2 3">FD-317 M1</strain>
    </source>
</reference>
<dbReference type="HOGENOM" id="CLU_511957_0_0_1"/>
<name>A0A0D0C151_9AGAR</name>